<comment type="caution">
    <text evidence="4">The sequence shown here is derived from an EMBL/GenBank/DDBJ whole genome shotgun (WGS) entry which is preliminary data.</text>
</comment>
<feature type="transmembrane region" description="Helical" evidence="2">
    <location>
        <begin position="30"/>
        <end position="50"/>
    </location>
</feature>
<keyword evidence="2" id="KW-0812">Transmembrane</keyword>
<keyword evidence="2" id="KW-0472">Membrane</keyword>
<evidence type="ECO:0000259" key="3">
    <source>
        <dbReference type="Pfam" id="PF00135"/>
    </source>
</evidence>
<accession>A0A8J5XJ71</accession>
<dbReference type="InterPro" id="IPR002018">
    <property type="entry name" value="CarbesteraseB"/>
</dbReference>
<organism evidence="4 5">
    <name type="scientific">Diacronema lutheri</name>
    <name type="common">Unicellular marine alga</name>
    <name type="synonym">Monochrysis lutheri</name>
    <dbReference type="NCBI Taxonomy" id="2081491"/>
    <lineage>
        <taxon>Eukaryota</taxon>
        <taxon>Haptista</taxon>
        <taxon>Haptophyta</taxon>
        <taxon>Pavlovophyceae</taxon>
        <taxon>Pavlovales</taxon>
        <taxon>Pavlovaceae</taxon>
        <taxon>Diacronema</taxon>
    </lineage>
</organism>
<evidence type="ECO:0000313" key="5">
    <source>
        <dbReference type="Proteomes" id="UP000751190"/>
    </source>
</evidence>
<dbReference type="EMBL" id="JAGTXO010000010">
    <property type="protein sequence ID" value="KAG8465568.1"/>
    <property type="molecule type" value="Genomic_DNA"/>
</dbReference>
<feature type="compositionally biased region" description="Pro residues" evidence="1">
    <location>
        <begin position="662"/>
        <end position="706"/>
    </location>
</feature>
<evidence type="ECO:0000256" key="2">
    <source>
        <dbReference type="SAM" id="Phobius"/>
    </source>
</evidence>
<dbReference type="InterPro" id="IPR050309">
    <property type="entry name" value="Type-B_Carboxylest/Lipase"/>
</dbReference>
<dbReference type="OrthoDB" id="19653at2759"/>
<keyword evidence="2" id="KW-1133">Transmembrane helix</keyword>
<dbReference type="Proteomes" id="UP000751190">
    <property type="component" value="Unassembled WGS sequence"/>
</dbReference>
<reference evidence="4" key="1">
    <citation type="submission" date="2021-05" db="EMBL/GenBank/DDBJ databases">
        <title>The genome of the haptophyte Pavlova lutheri (Diacronema luteri, Pavlovales) - a model for lipid biosynthesis in eukaryotic algae.</title>
        <authorList>
            <person name="Hulatt C.J."/>
            <person name="Posewitz M.C."/>
        </authorList>
    </citation>
    <scope>NUCLEOTIDE SEQUENCE</scope>
    <source>
        <strain evidence="4">NIVA-4/92</strain>
    </source>
</reference>
<dbReference type="AlphaFoldDB" id="A0A8J5XJ71"/>
<feature type="region of interest" description="Disordered" evidence="1">
    <location>
        <begin position="640"/>
        <end position="711"/>
    </location>
</feature>
<sequence length="817" mass="84527">MSKPLVHDVRVTLLTPAPRPRAQRPSQRHARALLGVAAALVACVVLLSPLSRSLGGGAPPVVRDERKVVFDGRAYTACGRLHGRAIPDAPGVWAWRGIKYGQAQRWAEPEQARCEPPTAEFDAGECGAPCMQLDAASGEVVGEEDCLRLSVYAHESALRPAPRGAPGAGVDVQPPDAMERPPHAKLPVIVLVLHDDLVRGAGCCDGRAHALAASGEAVVVTLSFRLGALGFAHVRAEDGGDGATPATTGRADLLSAPTNNGLRDVLLGLRWVQMHARSFGADGTSLTLVESGAIGPALVASPLAAGLLVRAWLPSPRLGALPAAVAAERWRQLLASAPSAECARTADEPAALRACVDSLSAQALVALADGAVSRERWRWSLPARPSAREAQLPLIIVDGANDAKDARAYAAAAARARAPAGAGAEDAARQAAVAAARGPRAVLLISPAELAVLRGRARRELGSELPRVDLVVGATRAELGGRLSSMPAAGDDGARALRDFDRQALARWAASLGANASAEVADRLARAYARHDHQRDGDDGERALARWNGNGASVQLVELASDMRVVCAAQAWATALAARRAADRPAGVRARRVFMYVLTHAPAHLRPQPLAAGTRVSASRRLANLAASARTKAKRLVAAVLAPSPPPSPPQDSRPRAEHTPPASPPNPPSEPPSPPSAPPPSPSPPRAPPPPSPPPPSPCPPPPSDRPFAYHGLDVSLLLAAAPAASGSDAGRAGTESGAGVSTALALADAEDFEVGQRLRSALLAFARGGDVHGWRQAVDGALCEVGTATTSCQEGAKRAECGALPFPPFEFAWTA</sequence>
<feature type="domain" description="Carboxylesterase type B" evidence="3">
    <location>
        <begin position="75"/>
        <end position="369"/>
    </location>
</feature>
<protein>
    <recommendedName>
        <fullName evidence="3">Carboxylesterase type B domain-containing protein</fullName>
    </recommendedName>
</protein>
<dbReference type="PANTHER" id="PTHR11559">
    <property type="entry name" value="CARBOXYLESTERASE"/>
    <property type="match status" value="1"/>
</dbReference>
<proteinExistence type="predicted"/>
<feature type="compositionally biased region" description="Pro residues" evidence="1">
    <location>
        <begin position="643"/>
        <end position="652"/>
    </location>
</feature>
<name>A0A8J5XJ71_DIALT</name>
<gene>
    <name evidence="4" type="ORF">KFE25_002875</name>
</gene>
<dbReference type="SUPFAM" id="SSF53474">
    <property type="entry name" value="alpha/beta-Hydrolases"/>
    <property type="match status" value="1"/>
</dbReference>
<evidence type="ECO:0000313" key="4">
    <source>
        <dbReference type="EMBL" id="KAG8465568.1"/>
    </source>
</evidence>
<dbReference type="Gene3D" id="3.40.50.1820">
    <property type="entry name" value="alpha/beta hydrolase"/>
    <property type="match status" value="1"/>
</dbReference>
<dbReference type="InterPro" id="IPR029058">
    <property type="entry name" value="AB_hydrolase_fold"/>
</dbReference>
<keyword evidence="5" id="KW-1185">Reference proteome</keyword>
<evidence type="ECO:0000256" key="1">
    <source>
        <dbReference type="SAM" id="MobiDB-lite"/>
    </source>
</evidence>
<dbReference type="Pfam" id="PF00135">
    <property type="entry name" value="COesterase"/>
    <property type="match status" value="1"/>
</dbReference>